<dbReference type="OrthoDB" id="188406at2157"/>
<reference evidence="5" key="1">
    <citation type="submission" date="2016-10" db="EMBL/GenBank/DDBJ databases">
        <authorList>
            <person name="Varghese N."/>
            <person name="Submissions S."/>
        </authorList>
    </citation>
    <scope>NUCLEOTIDE SEQUENCE [LARGE SCALE GENOMIC DNA]</scope>
    <source>
        <strain evidence="5">DSM 24767</strain>
    </source>
</reference>
<dbReference type="RefSeq" id="WP_090376516.1">
    <property type="nucleotide sequence ID" value="NZ_FNLC01000001.1"/>
</dbReference>
<protein>
    <submittedName>
        <fullName evidence="4">Flagellin N-terminal-like domain-containing protein</fullName>
    </submittedName>
</protein>
<dbReference type="InterPro" id="IPR013373">
    <property type="entry name" value="Flagellin/pilin_N_arc"/>
</dbReference>
<organism evidence="4 5">
    <name type="scientific">Natronobacterium texcoconense</name>
    <dbReference type="NCBI Taxonomy" id="1095778"/>
    <lineage>
        <taxon>Archaea</taxon>
        <taxon>Methanobacteriati</taxon>
        <taxon>Methanobacteriota</taxon>
        <taxon>Stenosarchaea group</taxon>
        <taxon>Halobacteria</taxon>
        <taxon>Halobacteriales</taxon>
        <taxon>Natrialbaceae</taxon>
        <taxon>Natronobacterium</taxon>
    </lineage>
</organism>
<feature type="region of interest" description="Disordered" evidence="1">
    <location>
        <begin position="128"/>
        <end position="152"/>
    </location>
</feature>
<keyword evidence="2" id="KW-1133">Transmembrane helix</keyword>
<dbReference type="Pfam" id="PF07790">
    <property type="entry name" value="Pilin_N"/>
    <property type="match status" value="1"/>
</dbReference>
<dbReference type="AlphaFoldDB" id="A0A1H0ZPZ1"/>
<feature type="domain" description="Archaeal Type IV pilin N-terminal" evidence="3">
    <location>
        <begin position="16"/>
        <end position="73"/>
    </location>
</feature>
<keyword evidence="4" id="KW-0969">Cilium</keyword>
<evidence type="ECO:0000256" key="2">
    <source>
        <dbReference type="SAM" id="Phobius"/>
    </source>
</evidence>
<evidence type="ECO:0000256" key="1">
    <source>
        <dbReference type="SAM" id="MobiDB-lite"/>
    </source>
</evidence>
<gene>
    <name evidence="4" type="ORF">SAMN04489842_0384</name>
</gene>
<keyword evidence="2" id="KW-0812">Transmembrane</keyword>
<keyword evidence="5" id="KW-1185">Reference proteome</keyword>
<keyword evidence="2" id="KW-0472">Membrane</keyword>
<keyword evidence="4" id="KW-0966">Cell projection</keyword>
<dbReference type="EMBL" id="FNLC01000001">
    <property type="protein sequence ID" value="SDQ29483.1"/>
    <property type="molecule type" value="Genomic_DNA"/>
</dbReference>
<dbReference type="STRING" id="1095778.SAMN04489842_0384"/>
<proteinExistence type="predicted"/>
<sequence>MFETVTKRLHGNADERGVSPVIGVILMVAITVILAAVIATFVLGIGDDIQQDPQAGVSIDDSDSSAVEVSLTSLGNADGVAIVDASDGGVIPEPESGNAVLSSTGMTATVTDENVSYSVVAYIGDDSELGESDVPDDELRSTAVIDSFEVED</sequence>
<keyword evidence="4" id="KW-0282">Flagellum</keyword>
<dbReference type="Proteomes" id="UP000198848">
    <property type="component" value="Unassembled WGS sequence"/>
</dbReference>
<dbReference type="InterPro" id="IPR012859">
    <property type="entry name" value="Pilin_N_archaeal"/>
</dbReference>
<dbReference type="NCBIfam" id="TIGR02537">
    <property type="entry name" value="arch_flag_Nterm"/>
    <property type="match status" value="1"/>
</dbReference>
<feature type="transmembrane region" description="Helical" evidence="2">
    <location>
        <begin position="21"/>
        <end position="45"/>
    </location>
</feature>
<evidence type="ECO:0000313" key="5">
    <source>
        <dbReference type="Proteomes" id="UP000198848"/>
    </source>
</evidence>
<evidence type="ECO:0000313" key="4">
    <source>
        <dbReference type="EMBL" id="SDQ29483.1"/>
    </source>
</evidence>
<name>A0A1H0ZPZ1_NATTX</name>
<evidence type="ECO:0000259" key="3">
    <source>
        <dbReference type="Pfam" id="PF07790"/>
    </source>
</evidence>
<accession>A0A1H0ZPZ1</accession>